<evidence type="ECO:0000256" key="5">
    <source>
        <dbReference type="ARBA" id="ARBA00023315"/>
    </source>
</evidence>
<keyword evidence="9" id="KW-1185">Reference proteome</keyword>
<dbReference type="EMBL" id="CAXKWB010002982">
    <property type="protein sequence ID" value="CAL4068089.1"/>
    <property type="molecule type" value="Genomic_DNA"/>
</dbReference>
<dbReference type="CDD" id="cd07993">
    <property type="entry name" value="LPLAT_DHAPAT-like"/>
    <property type="match status" value="1"/>
</dbReference>
<keyword evidence="4" id="KW-0472">Membrane</keyword>
<dbReference type="GO" id="GO:0008611">
    <property type="term" value="P:ether lipid biosynthetic process"/>
    <property type="evidence" value="ECO:0007669"/>
    <property type="project" value="TreeGrafter"/>
</dbReference>
<dbReference type="InterPro" id="IPR002123">
    <property type="entry name" value="Plipid/glycerol_acylTrfase"/>
</dbReference>
<comment type="caution">
    <text evidence="8">The sequence shown here is derived from an EMBL/GenBank/DDBJ whole genome shotgun (WGS) entry which is preliminary data.</text>
</comment>
<dbReference type="InterPro" id="IPR045520">
    <property type="entry name" value="GPAT/DHAPAT_C"/>
</dbReference>
<protein>
    <recommendedName>
        <fullName evidence="7">Phospholipid/glycerol acyltransferase domain-containing protein</fullName>
    </recommendedName>
</protein>
<sequence length="688" mass="77526">MESTIDTENISVNYNHQESKNSFIESEYVDLVAERREYSDLRFALQEWEPLKSYKYGTPLERTEIFNTVLHSERVNYIITQLVLKGKPRDEVEAEVSNILDQMGHTQDIAIIRRFAFMLPKIMKSIYGKVLVNRDGIEKVRNVLEETPLVLLPTHRSYADFLLVSYMSYHLRLPMPVIAAGMDFMSMSIIGDMLRGSGAFYIRRSFVDNSLYWAVFQEYVQTLIKDVGSPLEFFLEGTRSRSGKSLPPKVGLLGCVSELWLRGRVPDLALVPISISYERTLEERLYAYELLGVPKPPESTSGLLKAMSILKESFGDIIINIGTPVSLRSYLSPHADRHLYMAQPRHLLPLTRKELYACEGLGLHVLRQIQCGAVCSVWSLICVGLIQELQRGCTTVPLHQLVQEVDWLATLICKMGGTCTLKGPVDEEVKQALSVHCQVAALGSDGTVHIQQVHLDSYLPTQCKSMALEPSTVSSAVSHMMLQHYVNQAMHHFIRPALVAQAILALRDPAPSLDKIESRFRTLCSIFNYDFIFEKSNEKKDLSEGIAILVSSGEVRHDGNHVNLIDSKSPLLNLLQALLRPFLLAYRATLHTLVAGEYKNNNELVSASQRKVEEMLTNEIQASSFKVYSALTLDSLRHAARAFTKLGIVDRHKGEDGSLFLQCSAEKADMLNQILTDTQFRPLLQAHL</sequence>
<dbReference type="Pfam" id="PF19277">
    <property type="entry name" value="GPAT_C"/>
    <property type="match status" value="1"/>
</dbReference>
<dbReference type="InterPro" id="IPR022284">
    <property type="entry name" value="GPAT/DHAPAT"/>
</dbReference>
<dbReference type="GO" id="GO:0031966">
    <property type="term" value="C:mitochondrial membrane"/>
    <property type="evidence" value="ECO:0007669"/>
    <property type="project" value="TreeGrafter"/>
</dbReference>
<evidence type="ECO:0000256" key="4">
    <source>
        <dbReference type="ARBA" id="ARBA00023136"/>
    </source>
</evidence>
<evidence type="ECO:0000256" key="1">
    <source>
        <dbReference type="ARBA" id="ARBA00004184"/>
    </source>
</evidence>
<keyword evidence="3 6" id="KW-0808">Transferase</keyword>
<dbReference type="PANTHER" id="PTHR12563:SF17">
    <property type="entry name" value="DIHYDROXYACETONE PHOSPHATE ACYLTRANSFERASE"/>
    <property type="match status" value="1"/>
</dbReference>
<keyword evidence="5 6" id="KW-0012">Acyltransferase</keyword>
<dbReference type="Pfam" id="PF01553">
    <property type="entry name" value="Acyltransferase"/>
    <property type="match status" value="1"/>
</dbReference>
<dbReference type="InterPro" id="IPR041728">
    <property type="entry name" value="GPAT/DHAPAT_LPLAT"/>
</dbReference>
<dbReference type="GO" id="GO:0005778">
    <property type="term" value="C:peroxisomal membrane"/>
    <property type="evidence" value="ECO:0007669"/>
    <property type="project" value="TreeGrafter"/>
</dbReference>
<dbReference type="GO" id="GO:0006631">
    <property type="term" value="P:fatty acid metabolic process"/>
    <property type="evidence" value="ECO:0007669"/>
    <property type="project" value="TreeGrafter"/>
</dbReference>
<gene>
    <name evidence="8" type="ORF">MNOR_LOCUS6971</name>
</gene>
<dbReference type="GO" id="GO:0012505">
    <property type="term" value="C:endomembrane system"/>
    <property type="evidence" value="ECO:0007669"/>
    <property type="project" value="UniProtKB-SubCell"/>
</dbReference>
<comment type="subcellular location">
    <subcellularLocation>
        <location evidence="1">Endomembrane system</location>
        <topology evidence="1">Peripheral membrane protein</topology>
    </subcellularLocation>
</comment>
<dbReference type="PANTHER" id="PTHR12563">
    <property type="entry name" value="GLYCEROL-3-PHOSPHATE ACYLTRANSFERASE"/>
    <property type="match status" value="1"/>
</dbReference>
<evidence type="ECO:0000259" key="7">
    <source>
        <dbReference type="SMART" id="SM00563"/>
    </source>
</evidence>
<accession>A0AAV2Q3M9</accession>
<evidence type="ECO:0000256" key="3">
    <source>
        <dbReference type="ARBA" id="ARBA00022679"/>
    </source>
</evidence>
<dbReference type="Proteomes" id="UP001497623">
    <property type="component" value="Unassembled WGS sequence"/>
</dbReference>
<reference evidence="8 9" key="1">
    <citation type="submission" date="2024-05" db="EMBL/GenBank/DDBJ databases">
        <authorList>
            <person name="Wallberg A."/>
        </authorList>
    </citation>
    <scope>NUCLEOTIDE SEQUENCE [LARGE SCALE GENOMIC DNA]</scope>
</reference>
<organism evidence="8 9">
    <name type="scientific">Meganyctiphanes norvegica</name>
    <name type="common">Northern krill</name>
    <name type="synonym">Thysanopoda norvegica</name>
    <dbReference type="NCBI Taxonomy" id="48144"/>
    <lineage>
        <taxon>Eukaryota</taxon>
        <taxon>Metazoa</taxon>
        <taxon>Ecdysozoa</taxon>
        <taxon>Arthropoda</taxon>
        <taxon>Crustacea</taxon>
        <taxon>Multicrustacea</taxon>
        <taxon>Malacostraca</taxon>
        <taxon>Eumalacostraca</taxon>
        <taxon>Eucarida</taxon>
        <taxon>Euphausiacea</taxon>
        <taxon>Euphausiidae</taxon>
        <taxon>Meganyctiphanes</taxon>
    </lineage>
</organism>
<dbReference type="GO" id="GO:0008654">
    <property type="term" value="P:phospholipid biosynthetic process"/>
    <property type="evidence" value="ECO:0007669"/>
    <property type="project" value="TreeGrafter"/>
</dbReference>
<evidence type="ECO:0000313" key="8">
    <source>
        <dbReference type="EMBL" id="CAL4068089.1"/>
    </source>
</evidence>
<dbReference type="SUPFAM" id="SSF69593">
    <property type="entry name" value="Glycerol-3-phosphate (1)-acyltransferase"/>
    <property type="match status" value="1"/>
</dbReference>
<proteinExistence type="inferred from homology"/>
<evidence type="ECO:0000256" key="2">
    <source>
        <dbReference type="ARBA" id="ARBA00007937"/>
    </source>
</evidence>
<evidence type="ECO:0000313" key="9">
    <source>
        <dbReference type="Proteomes" id="UP001497623"/>
    </source>
</evidence>
<dbReference type="GO" id="GO:0016287">
    <property type="term" value="F:glycerone-phosphate O-acyltransferase activity"/>
    <property type="evidence" value="ECO:0007669"/>
    <property type="project" value="TreeGrafter"/>
</dbReference>
<dbReference type="SMART" id="SM00563">
    <property type="entry name" value="PlsC"/>
    <property type="match status" value="1"/>
</dbReference>
<evidence type="ECO:0000256" key="6">
    <source>
        <dbReference type="PIRNR" id="PIRNR000437"/>
    </source>
</evidence>
<dbReference type="AlphaFoldDB" id="A0AAV2Q3M9"/>
<dbReference type="GO" id="GO:0019432">
    <property type="term" value="P:triglyceride biosynthetic process"/>
    <property type="evidence" value="ECO:0007669"/>
    <property type="project" value="TreeGrafter"/>
</dbReference>
<feature type="domain" description="Phospholipid/glycerol acyltransferase" evidence="7">
    <location>
        <begin position="149"/>
        <end position="278"/>
    </location>
</feature>
<comment type="similarity">
    <text evidence="2 6">Belongs to the GPAT/DAPAT family.</text>
</comment>
<dbReference type="GO" id="GO:0004366">
    <property type="term" value="F:glycerol-3-phosphate O-acyltransferase activity"/>
    <property type="evidence" value="ECO:0007669"/>
    <property type="project" value="TreeGrafter"/>
</dbReference>
<name>A0AAV2Q3M9_MEGNR</name>
<dbReference type="PIRSF" id="PIRSF000437">
    <property type="entry name" value="GPAT_DHAPAT"/>
    <property type="match status" value="1"/>
</dbReference>